<reference evidence="2 3" key="1">
    <citation type="submission" date="2018-03" db="EMBL/GenBank/DDBJ databases">
        <title>Genome sequence of Clostridium luticellarii DSM 29923.</title>
        <authorList>
            <person name="Poehlein A."/>
            <person name="Daniel R."/>
        </authorList>
    </citation>
    <scope>NUCLEOTIDE SEQUENCE [LARGE SCALE GENOMIC DNA]</scope>
    <source>
        <strain evidence="2 3">DSM 29923</strain>
    </source>
</reference>
<sequence length="140" mass="15979">MRKCGKYVLYLIGILITVYAIAAMENYIVSYRNSDFKYNVFYIVVSIVLAAAVGVILGMEGFIKETRKSGSWKISWDRLIMMCVPAALFSTYLVLFSKNLLPEFIVQNFVLILAKNSIFTYLIFAIILGHEMIGSFYKDI</sequence>
<evidence type="ECO:0000313" key="2">
    <source>
        <dbReference type="EMBL" id="PRR83089.1"/>
    </source>
</evidence>
<keyword evidence="1" id="KW-1133">Transmembrane helix</keyword>
<evidence type="ECO:0000313" key="3">
    <source>
        <dbReference type="Proteomes" id="UP000237798"/>
    </source>
</evidence>
<proteinExistence type="predicted"/>
<feature type="transmembrane region" description="Helical" evidence="1">
    <location>
        <begin position="40"/>
        <end position="59"/>
    </location>
</feature>
<feature type="transmembrane region" description="Helical" evidence="1">
    <location>
        <begin position="7"/>
        <end position="28"/>
    </location>
</feature>
<feature type="transmembrane region" description="Helical" evidence="1">
    <location>
        <begin position="109"/>
        <end position="128"/>
    </location>
</feature>
<accession>A0A2T0BGS8</accession>
<comment type="caution">
    <text evidence="2">The sequence shown here is derived from an EMBL/GenBank/DDBJ whole genome shotgun (WGS) entry which is preliminary data.</text>
</comment>
<dbReference type="Proteomes" id="UP000237798">
    <property type="component" value="Unassembled WGS sequence"/>
</dbReference>
<keyword evidence="1" id="KW-0812">Transmembrane</keyword>
<evidence type="ECO:0000256" key="1">
    <source>
        <dbReference type="SAM" id="Phobius"/>
    </source>
</evidence>
<dbReference type="RefSeq" id="WP_106010303.1">
    <property type="nucleotide sequence ID" value="NZ_JALCPJ010000001.1"/>
</dbReference>
<name>A0A2T0BGS8_9CLOT</name>
<dbReference type="EMBL" id="PVXP01000048">
    <property type="protein sequence ID" value="PRR83089.1"/>
    <property type="molecule type" value="Genomic_DNA"/>
</dbReference>
<dbReference type="OrthoDB" id="2973330at2"/>
<organism evidence="2 3">
    <name type="scientific">Clostridium luticellarii</name>
    <dbReference type="NCBI Taxonomy" id="1691940"/>
    <lineage>
        <taxon>Bacteria</taxon>
        <taxon>Bacillati</taxon>
        <taxon>Bacillota</taxon>
        <taxon>Clostridia</taxon>
        <taxon>Eubacteriales</taxon>
        <taxon>Clostridiaceae</taxon>
        <taxon>Clostridium</taxon>
    </lineage>
</organism>
<protein>
    <submittedName>
        <fullName evidence="2">Uncharacterized protein</fullName>
    </submittedName>
</protein>
<keyword evidence="1" id="KW-0472">Membrane</keyword>
<keyword evidence="3" id="KW-1185">Reference proteome</keyword>
<feature type="transmembrane region" description="Helical" evidence="1">
    <location>
        <begin position="79"/>
        <end position="97"/>
    </location>
</feature>
<dbReference type="AlphaFoldDB" id="A0A2T0BGS8"/>
<gene>
    <name evidence="2" type="ORF">CLLU_27090</name>
</gene>